<dbReference type="InterPro" id="IPR051206">
    <property type="entry name" value="NAMLAA_amidase_2"/>
</dbReference>
<evidence type="ECO:0000313" key="6">
    <source>
        <dbReference type="EMBL" id="GGM03634.1"/>
    </source>
</evidence>
<proteinExistence type="predicted"/>
<dbReference type="AlphaFoldDB" id="A0A917SXK5"/>
<comment type="caution">
    <text evidence="6">The sequence shown here is derived from an EMBL/GenBank/DDBJ whole genome shotgun (WGS) entry which is preliminary data.</text>
</comment>
<dbReference type="InterPro" id="IPR036505">
    <property type="entry name" value="Amidase/PGRP_sf"/>
</dbReference>
<keyword evidence="7" id="KW-1185">Reference proteome</keyword>
<gene>
    <name evidence="6" type="primary">ampD</name>
    <name evidence="6" type="ORF">GCM10011534_26760</name>
</gene>
<comment type="catalytic activity">
    <reaction evidence="1">
        <text>Hydrolyzes the link between N-acetylmuramoyl residues and L-amino acid residues in certain cell-wall glycopeptides.</text>
        <dbReference type="EC" id="3.5.1.28"/>
    </reaction>
</comment>
<protein>
    <recommendedName>
        <fullName evidence="2">N-acetylmuramoyl-L-alanine amidase</fullName>
        <ecNumber evidence="2">3.5.1.28</ecNumber>
    </recommendedName>
</protein>
<evidence type="ECO:0000256" key="4">
    <source>
        <dbReference type="ARBA" id="ARBA00023316"/>
    </source>
</evidence>
<keyword evidence="3" id="KW-0378">Hydrolase</keyword>
<dbReference type="GO" id="GO:0009254">
    <property type="term" value="P:peptidoglycan turnover"/>
    <property type="evidence" value="ECO:0007669"/>
    <property type="project" value="TreeGrafter"/>
</dbReference>
<organism evidence="6 7">
    <name type="scientific">Pseudooceanicola nanhaiensis</name>
    <dbReference type="NCBI Taxonomy" id="375761"/>
    <lineage>
        <taxon>Bacteria</taxon>
        <taxon>Pseudomonadati</taxon>
        <taxon>Pseudomonadota</taxon>
        <taxon>Alphaproteobacteria</taxon>
        <taxon>Rhodobacterales</taxon>
        <taxon>Paracoccaceae</taxon>
        <taxon>Pseudooceanicola</taxon>
    </lineage>
</organism>
<dbReference type="RefSeq" id="WP_063131887.1">
    <property type="nucleotide sequence ID" value="NZ_BMLF01000002.1"/>
</dbReference>
<dbReference type="Pfam" id="PF01510">
    <property type="entry name" value="Amidase_2"/>
    <property type="match status" value="1"/>
</dbReference>
<reference evidence="6" key="2">
    <citation type="submission" date="2020-09" db="EMBL/GenBank/DDBJ databases">
        <authorList>
            <person name="Sun Q."/>
            <person name="Zhou Y."/>
        </authorList>
    </citation>
    <scope>NUCLEOTIDE SEQUENCE</scope>
    <source>
        <strain evidence="6">CGMCC 1.6293</strain>
    </source>
</reference>
<dbReference type="Gene3D" id="3.40.80.10">
    <property type="entry name" value="Peptidoglycan recognition protein-like"/>
    <property type="match status" value="1"/>
</dbReference>
<name>A0A917SXK5_9RHOB</name>
<dbReference type="SMART" id="SM00644">
    <property type="entry name" value="Ami_2"/>
    <property type="match status" value="1"/>
</dbReference>
<sequence length="232" mass="24719">MAADGGAGSGGAIWHPSPNFGARRHGGAPSLVVLHYTAMASAEAALARLCDPEPPAGLGPVSAHYLISERGRVWQMVREEDRAWHAGAGNWRGCEDVNSHSIGIELANDGTTPFPEPQMAALERLLPPVLHRWDIGPEGVIGHSDMAPGRKVDPGPRFDWRRLALRGLALWPGVAGPGAFDEDLAAIGYRLPEGAEAGLLLAAFRMRFRPWARGPLSEADRQAARALAARVG</sequence>
<dbReference type="GO" id="GO:0019867">
    <property type="term" value="C:outer membrane"/>
    <property type="evidence" value="ECO:0007669"/>
    <property type="project" value="TreeGrafter"/>
</dbReference>
<evidence type="ECO:0000259" key="5">
    <source>
        <dbReference type="SMART" id="SM00644"/>
    </source>
</evidence>
<dbReference type="PANTHER" id="PTHR30417:SF1">
    <property type="entry name" value="N-ACETYLMURAMOYL-L-ALANINE AMIDASE AMID"/>
    <property type="match status" value="1"/>
</dbReference>
<dbReference type="SUPFAM" id="SSF55846">
    <property type="entry name" value="N-acetylmuramoyl-L-alanine amidase-like"/>
    <property type="match status" value="1"/>
</dbReference>
<keyword evidence="4" id="KW-0961">Cell wall biogenesis/degradation</keyword>
<evidence type="ECO:0000256" key="1">
    <source>
        <dbReference type="ARBA" id="ARBA00001561"/>
    </source>
</evidence>
<reference evidence="6" key="1">
    <citation type="journal article" date="2014" name="Int. J. Syst. Evol. Microbiol.">
        <title>Complete genome sequence of Corynebacterium casei LMG S-19264T (=DSM 44701T), isolated from a smear-ripened cheese.</title>
        <authorList>
            <consortium name="US DOE Joint Genome Institute (JGI-PGF)"/>
            <person name="Walter F."/>
            <person name="Albersmeier A."/>
            <person name="Kalinowski J."/>
            <person name="Ruckert C."/>
        </authorList>
    </citation>
    <scope>NUCLEOTIDE SEQUENCE</scope>
    <source>
        <strain evidence="6">CGMCC 1.6293</strain>
    </source>
</reference>
<evidence type="ECO:0000256" key="3">
    <source>
        <dbReference type="ARBA" id="ARBA00022801"/>
    </source>
</evidence>
<dbReference type="GO" id="GO:0008745">
    <property type="term" value="F:N-acetylmuramoyl-L-alanine amidase activity"/>
    <property type="evidence" value="ECO:0007669"/>
    <property type="project" value="UniProtKB-EC"/>
</dbReference>
<dbReference type="InterPro" id="IPR002502">
    <property type="entry name" value="Amidase_domain"/>
</dbReference>
<evidence type="ECO:0000256" key="2">
    <source>
        <dbReference type="ARBA" id="ARBA00011901"/>
    </source>
</evidence>
<dbReference type="GO" id="GO:0009253">
    <property type="term" value="P:peptidoglycan catabolic process"/>
    <property type="evidence" value="ECO:0007669"/>
    <property type="project" value="InterPro"/>
</dbReference>
<dbReference type="EC" id="3.5.1.28" evidence="2"/>
<feature type="domain" description="N-acetylmuramoyl-L-alanine amidase" evidence="5">
    <location>
        <begin position="17"/>
        <end position="155"/>
    </location>
</feature>
<dbReference type="PANTHER" id="PTHR30417">
    <property type="entry name" value="N-ACETYLMURAMOYL-L-ALANINE AMIDASE AMID"/>
    <property type="match status" value="1"/>
</dbReference>
<accession>A0A917SXK5</accession>
<dbReference type="Proteomes" id="UP000649829">
    <property type="component" value="Unassembled WGS sequence"/>
</dbReference>
<dbReference type="EMBL" id="BMLF01000002">
    <property type="protein sequence ID" value="GGM03634.1"/>
    <property type="molecule type" value="Genomic_DNA"/>
</dbReference>
<evidence type="ECO:0000313" key="7">
    <source>
        <dbReference type="Proteomes" id="UP000649829"/>
    </source>
</evidence>
<dbReference type="CDD" id="cd06583">
    <property type="entry name" value="PGRP"/>
    <property type="match status" value="1"/>
</dbReference>
<dbReference type="GO" id="GO:0071555">
    <property type="term" value="P:cell wall organization"/>
    <property type="evidence" value="ECO:0007669"/>
    <property type="project" value="UniProtKB-KW"/>
</dbReference>